<comment type="caution">
    <text evidence="3">The sequence shown here is derived from an EMBL/GenBank/DDBJ whole genome shotgun (WGS) entry which is preliminary data.</text>
</comment>
<dbReference type="Proteomes" id="UP001597308">
    <property type="component" value="Unassembled WGS sequence"/>
</dbReference>
<dbReference type="EMBL" id="JBHUER010000010">
    <property type="protein sequence ID" value="MFD1704503.1"/>
    <property type="molecule type" value="Genomic_DNA"/>
</dbReference>
<evidence type="ECO:0000259" key="1">
    <source>
        <dbReference type="Pfam" id="PF06276"/>
    </source>
</evidence>
<name>A0ABW4KDV9_9HYPH</name>
<sequence length="310" mass="33550">MSRQSAETSRPNPLERLAAALASRDLPAPLSVGPLSGEWAPLSRLWGPDRAAMDRLLAYQRAFSTDLDEKGQSAYLVGGLAYALTVPLAMGVVEHGVAFDLSADRVGFRLERRVMAYEGRDVPGERIHLRLASPGFASLDPAHDGVPGAVLLSDRAALAEHVRIALEALFAPLVEWLRGYGGLSRGALWRLVGDSVALAFLGAGEALDRVEEAKRDALGVLKRPGSPLTNRQMRFTRFDLIDPSAPDKPIASENFRVRGGCCRYYTVEGGTYCGSCVLLDPAEREERMLAAFRRRLGDEACAGASAREAF</sequence>
<evidence type="ECO:0000313" key="4">
    <source>
        <dbReference type="Proteomes" id="UP001597308"/>
    </source>
</evidence>
<dbReference type="Pfam" id="PF11575">
    <property type="entry name" value="FhuF_C"/>
    <property type="match status" value="1"/>
</dbReference>
<dbReference type="RefSeq" id="WP_378800556.1">
    <property type="nucleotide sequence ID" value="NZ_JBHUER010000010.1"/>
</dbReference>
<proteinExistence type="predicted"/>
<dbReference type="Pfam" id="PF06276">
    <property type="entry name" value="FhuF"/>
    <property type="match status" value="1"/>
</dbReference>
<keyword evidence="4" id="KW-1185">Reference proteome</keyword>
<accession>A0ABW4KDV9</accession>
<feature type="domain" description="Aerobactin siderophore biosynthesis IucA/IucC-like C-terminal" evidence="1">
    <location>
        <begin position="82"/>
        <end position="211"/>
    </location>
</feature>
<dbReference type="InterPro" id="IPR024726">
    <property type="entry name" value="FhuF_C"/>
</dbReference>
<organism evidence="3 4">
    <name type="scientific">Methylopila henanensis</name>
    <dbReference type="NCBI Taxonomy" id="873516"/>
    <lineage>
        <taxon>Bacteria</taxon>
        <taxon>Pseudomonadati</taxon>
        <taxon>Pseudomonadota</taxon>
        <taxon>Alphaproteobacteria</taxon>
        <taxon>Hyphomicrobiales</taxon>
        <taxon>Methylopilaceae</taxon>
        <taxon>Methylopila</taxon>
    </lineage>
</organism>
<gene>
    <name evidence="3" type="ORF">ACFSCV_15965</name>
</gene>
<reference evidence="4" key="1">
    <citation type="journal article" date="2019" name="Int. J. Syst. Evol. Microbiol.">
        <title>The Global Catalogue of Microorganisms (GCM) 10K type strain sequencing project: providing services to taxonomists for standard genome sequencing and annotation.</title>
        <authorList>
            <consortium name="The Broad Institute Genomics Platform"/>
            <consortium name="The Broad Institute Genome Sequencing Center for Infectious Disease"/>
            <person name="Wu L."/>
            <person name="Ma J."/>
        </authorList>
    </citation>
    <scope>NUCLEOTIDE SEQUENCE [LARGE SCALE GENOMIC DNA]</scope>
    <source>
        <strain evidence="4">KCTC 23707</strain>
    </source>
</reference>
<evidence type="ECO:0000313" key="3">
    <source>
        <dbReference type="EMBL" id="MFD1704503.1"/>
    </source>
</evidence>
<evidence type="ECO:0000259" key="2">
    <source>
        <dbReference type="Pfam" id="PF11575"/>
    </source>
</evidence>
<protein>
    <submittedName>
        <fullName evidence="3">(2Fe-2S)-binding protein</fullName>
    </submittedName>
</protein>
<dbReference type="InterPro" id="IPR022770">
    <property type="entry name" value="IucA/IucC-like_C"/>
</dbReference>
<feature type="domain" description="Ferric siderophore reductase C-terminal" evidence="2">
    <location>
        <begin position="258"/>
        <end position="278"/>
    </location>
</feature>